<name>A0ABX7JF14_9RHOB</name>
<feature type="domain" description="Lon N-terminal" evidence="1">
    <location>
        <begin position="11"/>
        <end position="202"/>
    </location>
</feature>
<dbReference type="EMBL" id="CP070368">
    <property type="protein sequence ID" value="QRZ12795.1"/>
    <property type="molecule type" value="Genomic_DNA"/>
</dbReference>
<organism evidence="2 3">
    <name type="scientific">Paracoccus methylovorus</name>
    <dbReference type="NCBI Taxonomy" id="2812658"/>
    <lineage>
        <taxon>Bacteria</taxon>
        <taxon>Pseudomonadati</taxon>
        <taxon>Pseudomonadota</taxon>
        <taxon>Alphaproteobacteria</taxon>
        <taxon>Rhodobacterales</taxon>
        <taxon>Paracoccaceae</taxon>
        <taxon>Paracoccus</taxon>
    </lineage>
</organism>
<keyword evidence="3" id="KW-1185">Reference proteome</keyword>
<dbReference type="Gene3D" id="2.30.130.40">
    <property type="entry name" value="LON domain-like"/>
    <property type="match status" value="1"/>
</dbReference>
<dbReference type="RefSeq" id="WP_205293821.1">
    <property type="nucleotide sequence ID" value="NZ_CP070368.1"/>
</dbReference>
<dbReference type="PANTHER" id="PTHR46732">
    <property type="entry name" value="ATP-DEPENDENT PROTEASE LA (LON) DOMAIN PROTEIN"/>
    <property type="match status" value="1"/>
</dbReference>
<dbReference type="PROSITE" id="PS51787">
    <property type="entry name" value="LON_N"/>
    <property type="match status" value="1"/>
</dbReference>
<dbReference type="Proteomes" id="UP000663629">
    <property type="component" value="Chromosome 1"/>
</dbReference>
<accession>A0ABX7JF14</accession>
<dbReference type="Pfam" id="PF02190">
    <property type="entry name" value="LON_substr_bdg"/>
    <property type="match status" value="1"/>
</dbReference>
<dbReference type="SUPFAM" id="SSF88697">
    <property type="entry name" value="PUA domain-like"/>
    <property type="match status" value="1"/>
</dbReference>
<reference evidence="2 3" key="1">
    <citation type="submission" date="2021-02" db="EMBL/GenBank/DDBJ databases">
        <title>Paracoccus methylovroum sp.nov., a new methanol and methylamine utilizing methylotrophic denitrifer.</title>
        <authorList>
            <person name="Timsy T."/>
            <person name="Behrendt U."/>
            <person name="Ulrich A."/>
            <person name="Spanner T."/>
            <person name="Foesel B.U."/>
            <person name="Horn M.A."/>
            <person name="Kolb S."/>
        </authorList>
    </citation>
    <scope>NUCLEOTIDE SEQUENCE [LARGE SCALE GENOMIC DNA]</scope>
    <source>
        <strain evidence="2 3">H4-D09</strain>
    </source>
</reference>
<dbReference type="InterPro" id="IPR003111">
    <property type="entry name" value="Lon_prtase_N"/>
</dbReference>
<evidence type="ECO:0000313" key="2">
    <source>
        <dbReference type="EMBL" id="QRZ12795.1"/>
    </source>
</evidence>
<protein>
    <submittedName>
        <fullName evidence="2">LON peptidase substrate-binding domain-containing protein</fullName>
    </submittedName>
</protein>
<dbReference type="InterPro" id="IPR046336">
    <property type="entry name" value="Lon_prtase_N_sf"/>
</dbReference>
<evidence type="ECO:0000259" key="1">
    <source>
        <dbReference type="PROSITE" id="PS51787"/>
    </source>
</evidence>
<dbReference type="InterPro" id="IPR015947">
    <property type="entry name" value="PUA-like_sf"/>
</dbReference>
<dbReference type="PANTHER" id="PTHR46732:SF8">
    <property type="entry name" value="ATP-DEPENDENT PROTEASE LA (LON) DOMAIN PROTEIN"/>
    <property type="match status" value="1"/>
</dbReference>
<proteinExistence type="predicted"/>
<evidence type="ECO:0000313" key="3">
    <source>
        <dbReference type="Proteomes" id="UP000663629"/>
    </source>
</evidence>
<gene>
    <name evidence="2" type="ORF">JWJ88_09275</name>
</gene>
<dbReference type="SMART" id="SM00464">
    <property type="entry name" value="LON"/>
    <property type="match status" value="1"/>
</dbReference>
<sequence length="212" mass="23690">MARGVDLPEGIPLFPLPGAVLMPRTRLPLQIFEPRYLQMVEDVLKTPSRLIGMIQPAEGGLDSLAQVGCAGRIVAFSELDDGRLMISLRARSRFRLNEVRPGFTPYLRGQVDWSGYEGDLAVQPEEDVGFERKGFMARLGRYMEQRSLSTDWDTAKASEEETLVNSLSMLLPFAPEEKQALLEAPTLAERRVLLEGLLEYALHGGDNEETIQ</sequence>